<dbReference type="InterPro" id="IPR029032">
    <property type="entry name" value="AhpD-like"/>
</dbReference>
<reference evidence="2" key="1">
    <citation type="journal article" date="2015" name="Proc. Natl. Acad. Sci. U.S.A.">
        <title>Networks of energetic and metabolic interactions define dynamics in microbial communities.</title>
        <authorList>
            <person name="Embree M."/>
            <person name="Liu J.K."/>
            <person name="Al-Bassam M.M."/>
            <person name="Zengler K."/>
        </authorList>
    </citation>
    <scope>NUCLEOTIDE SEQUENCE</scope>
</reference>
<dbReference type="AlphaFoldDB" id="A0A0W8GA02"/>
<dbReference type="EMBL" id="LNQE01000020">
    <property type="protein sequence ID" value="KUG29933.1"/>
    <property type="molecule type" value="Genomic_DNA"/>
</dbReference>
<evidence type="ECO:0000259" key="1">
    <source>
        <dbReference type="Pfam" id="PF02627"/>
    </source>
</evidence>
<name>A0A0W8GA02_9ZZZZ</name>
<organism evidence="2">
    <name type="scientific">hydrocarbon metagenome</name>
    <dbReference type="NCBI Taxonomy" id="938273"/>
    <lineage>
        <taxon>unclassified sequences</taxon>
        <taxon>metagenomes</taxon>
        <taxon>ecological metagenomes</taxon>
    </lineage>
</organism>
<accession>A0A0W8GA02</accession>
<feature type="domain" description="Carboxymuconolactone decarboxylase-like" evidence="1">
    <location>
        <begin position="17"/>
        <end position="99"/>
    </location>
</feature>
<comment type="caution">
    <text evidence="2">The sequence shown here is derived from an EMBL/GenBank/DDBJ whole genome shotgun (WGS) entry which is preliminary data.</text>
</comment>
<dbReference type="PANTHER" id="PTHR33930">
    <property type="entry name" value="ALKYL HYDROPEROXIDE REDUCTASE AHPD"/>
    <property type="match status" value="1"/>
</dbReference>
<dbReference type="GO" id="GO:0051920">
    <property type="term" value="F:peroxiredoxin activity"/>
    <property type="evidence" value="ECO:0007669"/>
    <property type="project" value="InterPro"/>
</dbReference>
<dbReference type="Pfam" id="PF02627">
    <property type="entry name" value="CMD"/>
    <property type="match status" value="1"/>
</dbReference>
<dbReference type="Gene3D" id="1.20.1290.10">
    <property type="entry name" value="AhpD-like"/>
    <property type="match status" value="1"/>
</dbReference>
<sequence length="104" mass="10881">MGKDRPKHYERLRAEHPDFMNAVEALGQAAAAAGPLDEKTVRLIQLGAATAMRSEGSVISHAKRALASGATAAEVRHAIMAVTSTTGFPTAAAALSWVEKQLDG</sequence>
<dbReference type="InterPro" id="IPR003779">
    <property type="entry name" value="CMD-like"/>
</dbReference>
<protein>
    <submittedName>
        <fullName evidence="2">Carboxymuconolactone decarboxylase domain protein</fullName>
    </submittedName>
</protein>
<dbReference type="PANTHER" id="PTHR33930:SF2">
    <property type="entry name" value="BLR3452 PROTEIN"/>
    <property type="match status" value="1"/>
</dbReference>
<dbReference type="SUPFAM" id="SSF69118">
    <property type="entry name" value="AhpD-like"/>
    <property type="match status" value="1"/>
</dbReference>
<proteinExistence type="predicted"/>
<gene>
    <name evidence="2" type="ORF">ASZ90_000171</name>
</gene>
<evidence type="ECO:0000313" key="2">
    <source>
        <dbReference type="EMBL" id="KUG29933.1"/>
    </source>
</evidence>